<dbReference type="PROSITE" id="PS50294">
    <property type="entry name" value="WD_REPEATS_REGION"/>
    <property type="match status" value="1"/>
</dbReference>
<dbReference type="SMR" id="A0A3B6SPX6"/>
<dbReference type="SUPFAM" id="SSF50978">
    <property type="entry name" value="WD40 repeat-like"/>
    <property type="match status" value="1"/>
</dbReference>
<keyword evidence="1" id="KW-0853">WD repeat</keyword>
<dbReference type="Pfam" id="PF00069">
    <property type="entry name" value="Pkinase"/>
    <property type="match status" value="1"/>
</dbReference>
<organism evidence="3">
    <name type="scientific">Triticum aestivum</name>
    <name type="common">Wheat</name>
    <dbReference type="NCBI Taxonomy" id="4565"/>
    <lineage>
        <taxon>Eukaryota</taxon>
        <taxon>Viridiplantae</taxon>
        <taxon>Streptophyta</taxon>
        <taxon>Embryophyta</taxon>
        <taxon>Tracheophyta</taxon>
        <taxon>Spermatophyta</taxon>
        <taxon>Magnoliopsida</taxon>
        <taxon>Liliopsida</taxon>
        <taxon>Poales</taxon>
        <taxon>Poaceae</taxon>
        <taxon>BOP clade</taxon>
        <taxon>Pooideae</taxon>
        <taxon>Triticodae</taxon>
        <taxon>Triticeae</taxon>
        <taxon>Triticinae</taxon>
        <taxon>Triticum</taxon>
    </lineage>
</organism>
<dbReference type="OrthoDB" id="1748533at2759"/>
<dbReference type="SMART" id="SM00320">
    <property type="entry name" value="WD40"/>
    <property type="match status" value="3"/>
</dbReference>
<reference evidence="3" key="1">
    <citation type="submission" date="2018-08" db="EMBL/GenBank/DDBJ databases">
        <authorList>
            <person name="Rossello M."/>
        </authorList>
    </citation>
    <scope>NUCLEOTIDE SEQUENCE [LARGE SCALE GENOMIC DNA]</scope>
    <source>
        <strain evidence="3">cv. Chinese Spring</strain>
    </source>
</reference>
<sequence length="605" mass="68631">MWSVHGELEKKLQDSNATPMSLPLEFLEDITCDFSTESVLGEGGYVIVYKGVLRSGKIIAVKKLFEMRLKEETFHNEVSNLMGIKHQNVVQFIGYCAESRWEAIETPSGSGKHVLAEIPKRLLCFEYISNKSLEKHISDESLGLEWNMRYKIIKGICSGMHFLHDACHIVHLDLKPENILIDSTMTPKIADFGLSRIFGEQESRIVTDNRAGTCGYMAPEYLIRGVVSNKADIFSVGVIVIEIITGHRDYPYFQQDNPHSTAASLQQFTEKVLLSWRNKFISTPNYKSTERSIRQVRQCICIALECVDPGMEKRPTPKDILEMLNGVDKMVANDELQSDMHCKDMLQALNTTVSNDPTSQNRSITNDMLNKETDSKLVANVKSVEGLSLTPLPESNKISEIVKGWAEKASSKPQPTSDTTIVQAIPALTQIISREIPKKRMVSLDVNLTESWIATGHEDGYIDICDYIMQKSICFIKTEEHGYFPVNTIKFIERKQWFIVGLGPGSGKIYVYNYKPEVQKITSFRVKRYFLGINSLAVHPTQPYVLSSCSGYIQLWDWDKNWECIKTFKKLSYFGFELELAFNPKDANIFASASEDNTVKLWSLD</sequence>
<dbReference type="STRING" id="4565.A0A3B6SPX6"/>
<evidence type="ECO:0000259" key="2">
    <source>
        <dbReference type="PROSITE" id="PS50011"/>
    </source>
</evidence>
<feature type="repeat" description="WD" evidence="1">
    <location>
        <begin position="580"/>
        <end position="605"/>
    </location>
</feature>
<dbReference type="PANTHER" id="PTHR45707:SF81">
    <property type="entry name" value="PROTEIN KINASE DOMAIN-CONTAINING PROTEIN"/>
    <property type="match status" value="1"/>
</dbReference>
<dbReference type="Proteomes" id="UP000019116">
    <property type="component" value="Chromosome 7B"/>
</dbReference>
<dbReference type="InterPro" id="IPR008271">
    <property type="entry name" value="Ser/Thr_kinase_AS"/>
</dbReference>
<dbReference type="EnsemblPlants" id="TraesCS7B02G459500.1">
    <property type="protein sequence ID" value="TraesCS7B02G459500.1"/>
    <property type="gene ID" value="TraesCS7B02G459500"/>
</dbReference>
<dbReference type="PROSITE" id="PS00108">
    <property type="entry name" value="PROTEIN_KINASE_ST"/>
    <property type="match status" value="1"/>
</dbReference>
<dbReference type="GO" id="GO:0004672">
    <property type="term" value="F:protein kinase activity"/>
    <property type="evidence" value="ECO:0007669"/>
    <property type="project" value="InterPro"/>
</dbReference>
<evidence type="ECO:0000313" key="4">
    <source>
        <dbReference type="Proteomes" id="UP000019116"/>
    </source>
</evidence>
<reference evidence="3" key="2">
    <citation type="submission" date="2018-10" db="UniProtKB">
        <authorList>
            <consortium name="EnsemblPlants"/>
        </authorList>
    </citation>
    <scope>IDENTIFICATION</scope>
</reference>
<dbReference type="SUPFAM" id="SSF56112">
    <property type="entry name" value="Protein kinase-like (PK-like)"/>
    <property type="match status" value="1"/>
</dbReference>
<keyword evidence="4" id="KW-1185">Reference proteome</keyword>
<dbReference type="Gene3D" id="2.130.10.10">
    <property type="entry name" value="YVTN repeat-like/Quinoprotein amine dehydrogenase"/>
    <property type="match status" value="1"/>
</dbReference>
<dbReference type="SMART" id="SM00220">
    <property type="entry name" value="S_TKc"/>
    <property type="match status" value="1"/>
</dbReference>
<dbReference type="PANTHER" id="PTHR45707">
    <property type="entry name" value="C2 CALCIUM/LIPID-BINDING PLANT PHOSPHORIBOSYLTRANSFERASE FAMILY PROTEIN"/>
    <property type="match status" value="1"/>
</dbReference>
<dbReference type="GO" id="GO:0005524">
    <property type="term" value="F:ATP binding"/>
    <property type="evidence" value="ECO:0007669"/>
    <property type="project" value="InterPro"/>
</dbReference>
<feature type="domain" description="Protein kinase" evidence="2">
    <location>
        <begin position="34"/>
        <end position="331"/>
    </location>
</feature>
<dbReference type="AlphaFoldDB" id="A0A3B6SPX6"/>
<dbReference type="FunFam" id="1.10.510.10:FF:000870">
    <property type="entry name" value="OSJNBa0016N04.16-like protein"/>
    <property type="match status" value="1"/>
</dbReference>
<dbReference type="Pfam" id="PF00400">
    <property type="entry name" value="WD40"/>
    <property type="match status" value="2"/>
</dbReference>
<dbReference type="InterPro" id="IPR000719">
    <property type="entry name" value="Prot_kinase_dom"/>
</dbReference>
<dbReference type="InterPro" id="IPR011009">
    <property type="entry name" value="Kinase-like_dom_sf"/>
</dbReference>
<dbReference type="Gene3D" id="1.10.510.10">
    <property type="entry name" value="Transferase(Phosphotransferase) domain 1"/>
    <property type="match status" value="1"/>
</dbReference>
<accession>A0A3B6SPX6</accession>
<dbReference type="Gene3D" id="3.30.200.20">
    <property type="entry name" value="Phosphorylase Kinase, domain 1"/>
    <property type="match status" value="1"/>
</dbReference>
<evidence type="ECO:0000256" key="1">
    <source>
        <dbReference type="PROSITE-ProRule" id="PRU00221"/>
    </source>
</evidence>
<protein>
    <recommendedName>
        <fullName evidence="2">Protein kinase domain-containing protein</fullName>
    </recommendedName>
</protein>
<dbReference type="PROSITE" id="PS50082">
    <property type="entry name" value="WD_REPEATS_2"/>
    <property type="match status" value="1"/>
</dbReference>
<name>A0A3B6SPX6_WHEAT</name>
<dbReference type="InterPro" id="IPR036322">
    <property type="entry name" value="WD40_repeat_dom_sf"/>
</dbReference>
<evidence type="ECO:0000313" key="3">
    <source>
        <dbReference type="EnsemblPlants" id="TraesCS7B02G459500.1"/>
    </source>
</evidence>
<dbReference type="InterPro" id="IPR001680">
    <property type="entry name" value="WD40_rpt"/>
</dbReference>
<dbReference type="Gramene" id="TraesCS7B02G459500.1">
    <property type="protein sequence ID" value="TraesCS7B02G459500.1"/>
    <property type="gene ID" value="TraesCS7B02G459500"/>
</dbReference>
<dbReference type="InterPro" id="IPR015943">
    <property type="entry name" value="WD40/YVTN_repeat-like_dom_sf"/>
</dbReference>
<dbReference type="PROSITE" id="PS50011">
    <property type="entry name" value="PROTEIN_KINASE_DOM"/>
    <property type="match status" value="1"/>
</dbReference>
<dbReference type="OMA" id="QCICIAL"/>
<proteinExistence type="predicted"/>